<protein>
    <recommendedName>
        <fullName evidence="4">HEAT repeat-containing protein</fullName>
    </recommendedName>
</protein>
<dbReference type="InterPro" id="IPR011989">
    <property type="entry name" value="ARM-like"/>
</dbReference>
<name>A0A917I011_9SPHI</name>
<evidence type="ECO:0008006" key="4">
    <source>
        <dbReference type="Google" id="ProtNLM"/>
    </source>
</evidence>
<keyword evidence="1" id="KW-0812">Transmembrane</keyword>
<sequence length="256" mass="28894">MNDPIKKYIKRNRDAFDHLEPPTEVLQRLKTQLTPVRPVKKNIFQRYPRTTWLIAAALLAGVACTYVLLNHRYDAPHLEKLDLAQRPISKVPITEIVPIEKPVATQLAPKIEEPQERTRHVKPQAEPKPLATRLADSTSASIRLAAILEIEQSGRMDDRLRLMLSKTMNHDNNTNVRLAALDVLSRHLQDPQVADLLAESLTSQDDPLVQLGIVKIAAQLNHVGIEEALFAVARNPYTFTAVKDEAYAILLHQEKL</sequence>
<proteinExistence type="predicted"/>
<dbReference type="SUPFAM" id="SSF48371">
    <property type="entry name" value="ARM repeat"/>
    <property type="match status" value="1"/>
</dbReference>
<evidence type="ECO:0000313" key="2">
    <source>
        <dbReference type="EMBL" id="GGH00669.1"/>
    </source>
</evidence>
<comment type="caution">
    <text evidence="2">The sequence shown here is derived from an EMBL/GenBank/DDBJ whole genome shotgun (WGS) entry which is preliminary data.</text>
</comment>
<dbReference type="Pfam" id="PF13646">
    <property type="entry name" value="HEAT_2"/>
    <property type="match status" value="1"/>
</dbReference>
<dbReference type="AlphaFoldDB" id="A0A917I011"/>
<reference evidence="2" key="1">
    <citation type="journal article" date="2014" name="Int. J. Syst. Evol. Microbiol.">
        <title>Complete genome sequence of Corynebacterium casei LMG S-19264T (=DSM 44701T), isolated from a smear-ripened cheese.</title>
        <authorList>
            <consortium name="US DOE Joint Genome Institute (JGI-PGF)"/>
            <person name="Walter F."/>
            <person name="Albersmeier A."/>
            <person name="Kalinowski J."/>
            <person name="Ruckert C."/>
        </authorList>
    </citation>
    <scope>NUCLEOTIDE SEQUENCE</scope>
    <source>
        <strain evidence="2">CGMCC 1.12195</strain>
    </source>
</reference>
<dbReference type="Proteomes" id="UP000660862">
    <property type="component" value="Unassembled WGS sequence"/>
</dbReference>
<reference evidence="2" key="2">
    <citation type="submission" date="2020-09" db="EMBL/GenBank/DDBJ databases">
        <authorList>
            <person name="Sun Q."/>
            <person name="Zhou Y."/>
        </authorList>
    </citation>
    <scope>NUCLEOTIDE SEQUENCE</scope>
    <source>
        <strain evidence="2">CGMCC 1.12195</strain>
    </source>
</reference>
<evidence type="ECO:0000256" key="1">
    <source>
        <dbReference type="SAM" id="Phobius"/>
    </source>
</evidence>
<dbReference type="RefSeq" id="WP_188507950.1">
    <property type="nucleotide sequence ID" value="NZ_BMER01000005.1"/>
</dbReference>
<accession>A0A917I011</accession>
<keyword evidence="1" id="KW-0472">Membrane</keyword>
<dbReference type="InterPro" id="IPR016024">
    <property type="entry name" value="ARM-type_fold"/>
</dbReference>
<organism evidence="2 3">
    <name type="scientific">Parapedobacter pyrenivorans</name>
    <dbReference type="NCBI Taxonomy" id="1305674"/>
    <lineage>
        <taxon>Bacteria</taxon>
        <taxon>Pseudomonadati</taxon>
        <taxon>Bacteroidota</taxon>
        <taxon>Sphingobacteriia</taxon>
        <taxon>Sphingobacteriales</taxon>
        <taxon>Sphingobacteriaceae</taxon>
        <taxon>Parapedobacter</taxon>
    </lineage>
</organism>
<gene>
    <name evidence="2" type="ORF">GCM10007415_40790</name>
</gene>
<feature type="transmembrane region" description="Helical" evidence="1">
    <location>
        <begin position="50"/>
        <end position="69"/>
    </location>
</feature>
<keyword evidence="3" id="KW-1185">Reference proteome</keyword>
<dbReference type="EMBL" id="BMER01000005">
    <property type="protein sequence ID" value="GGH00669.1"/>
    <property type="molecule type" value="Genomic_DNA"/>
</dbReference>
<keyword evidence="1" id="KW-1133">Transmembrane helix</keyword>
<evidence type="ECO:0000313" key="3">
    <source>
        <dbReference type="Proteomes" id="UP000660862"/>
    </source>
</evidence>
<dbReference type="Gene3D" id="1.25.10.10">
    <property type="entry name" value="Leucine-rich Repeat Variant"/>
    <property type="match status" value="1"/>
</dbReference>